<keyword evidence="2" id="KW-0479">Metal-binding</keyword>
<dbReference type="InterPro" id="IPR036397">
    <property type="entry name" value="RNaseH_sf"/>
</dbReference>
<dbReference type="InterPro" id="IPR043502">
    <property type="entry name" value="DNA/RNA_pol_sf"/>
</dbReference>
<dbReference type="SUPFAM" id="SSF56672">
    <property type="entry name" value="DNA/RNA polymerases"/>
    <property type="match status" value="1"/>
</dbReference>
<dbReference type="ExpressionAtlas" id="Q9SV56">
    <property type="expression patterns" value="baseline and differential"/>
</dbReference>
<feature type="compositionally biased region" description="Low complexity" evidence="5">
    <location>
        <begin position="822"/>
        <end position="838"/>
    </location>
</feature>
<dbReference type="InterPro" id="IPR054722">
    <property type="entry name" value="PolX-like_BBD"/>
</dbReference>
<reference evidence="7" key="2">
    <citation type="submission" date="1999-06" db="EMBL/GenBank/DDBJ databases">
        <authorList>
            <person name="Bevan M."/>
            <person name="Hilbert H."/>
            <person name="Braun M."/>
            <person name="Holzer E."/>
            <person name="Brandt A."/>
            <person name="Duesterhoeft A."/>
            <person name="Bancroft I."/>
            <person name="Mewes H.W."/>
            <person name="Lemcke K."/>
            <person name="Mayer K.F.X."/>
        </authorList>
    </citation>
    <scope>NUCLEOTIDE SEQUENCE</scope>
</reference>
<evidence type="ECO:0000313" key="8">
    <source>
        <dbReference type="EMBL" id="CAB81478.1"/>
    </source>
</evidence>
<dbReference type="Pfam" id="PF07727">
    <property type="entry name" value="RVT_2"/>
    <property type="match status" value="1"/>
</dbReference>
<dbReference type="EMBL" id="AL161573">
    <property type="protein sequence ID" value="CAB81478.1"/>
    <property type="molecule type" value="Genomic_DNA"/>
</dbReference>
<feature type="domain" description="Integrase catalytic" evidence="6">
    <location>
        <begin position="466"/>
        <end position="644"/>
    </location>
</feature>
<dbReference type="PIR" id="T08945">
    <property type="entry name" value="T08945"/>
</dbReference>
<dbReference type="Pfam" id="PF25597">
    <property type="entry name" value="SH3_retrovirus"/>
    <property type="match status" value="1"/>
</dbReference>
<feature type="region of interest" description="Disordered" evidence="5">
    <location>
        <begin position="213"/>
        <end position="247"/>
    </location>
</feature>
<keyword evidence="1" id="KW-0645">Protease</keyword>
<evidence type="ECO:0000313" key="7">
    <source>
        <dbReference type="EMBL" id="CAB43904.1"/>
    </source>
</evidence>
<reference key="1">
    <citation type="journal article" date="1999" name="Nature">
        <title>Sequence and analysis of chromosome 4 of the plant Arabidopsis thaliana.</title>
        <authorList>
            <consortium name="EU"/>
            <consortium name="CSHL and WU Arabidopsis Sequencing Project"/>
            <person name="Mayer K."/>
            <person name="Schuller C."/>
            <person name="Wambutt R."/>
            <person name="Murphy G."/>
            <person name="Volckaert G."/>
            <person name="Pohl T."/>
            <person name="Dusterhoft A."/>
            <person name="Stiekema W."/>
            <person name="Entian K.D."/>
            <person name="Terryn N."/>
            <person name="Harris B."/>
            <person name="Ansorge W."/>
            <person name="Brandt P."/>
            <person name="Grivell L."/>
            <person name="Rieger M."/>
            <person name="Weichselgartner M."/>
            <person name="de Simone V."/>
            <person name="Obermaier B."/>
            <person name="Mache R."/>
            <person name="Muller M."/>
            <person name="Kreis M."/>
            <person name="Delseny M."/>
            <person name="Puigdomenech P."/>
            <person name="Watson M."/>
            <person name="Schmidtheini T."/>
            <person name="Reichert B."/>
            <person name="Portatelle D."/>
            <person name="Perez-Alonso M."/>
            <person name="Boutry M."/>
            <person name="Bancroft I."/>
            <person name="Vos P."/>
            <person name="Hoheisel J."/>
            <person name="Zimmermann W."/>
            <person name="Wedler H."/>
            <person name="Ridley P."/>
            <person name="Langham S.A."/>
            <person name="McCullagh B."/>
            <person name="Bilham L."/>
            <person name="Robben J."/>
            <person name="Van der Schueren J."/>
            <person name="Grymonprez B."/>
            <person name="Chuang Y.J."/>
            <person name="Vandenbussche F."/>
            <person name="Braeken M."/>
            <person name="Weltjens I."/>
            <person name="Voet M."/>
            <person name="Bastiaens I."/>
            <person name="Aert R."/>
            <person name="Defoor E."/>
            <person name="Weitzenegger T."/>
            <person name="Bothe G."/>
            <person name="Ramsperger U."/>
            <person name="Hilbert H."/>
            <person name="Braun M."/>
            <person name="Holzer E."/>
            <person name="Brandt A."/>
            <person name="Peters S."/>
            <person name="van Staveren M."/>
            <person name="Dirske W."/>
            <person name="Mooijman P."/>
            <person name="Klein Lankhorst R."/>
            <person name="Rose M."/>
            <person name="Hauf J."/>
            <person name="Kotter P."/>
            <person name="Berneiser S."/>
            <person name="Hempel S."/>
            <person name="Feldpausch M."/>
            <person name="Lamberth S."/>
            <person name="Van den Daele H."/>
            <person name="De Keyser A."/>
            <person name="Buysshaert C."/>
            <person name="Gielen J."/>
            <person name="Villarroel R."/>
            <person name="De Clercq R."/>
            <person name="Van Montagu M."/>
            <person name="Rogers J."/>
            <person name="Cronin A."/>
            <person name="Quail M."/>
            <person name="Bray-Allen S."/>
            <person name="Clark L."/>
            <person name="Doggett J."/>
            <person name="Hall S."/>
            <person name="Kay M."/>
            <person name="Lennard N."/>
            <person name="McLay K."/>
            <person name="Mayes R."/>
            <person name="Pettett A."/>
            <person name="Rajandream M.A."/>
            <person name="Lyne M."/>
            <person name="Benes V."/>
            <person name="Rechmann S."/>
            <person name="Borkova D."/>
            <person name="Blocker H."/>
            <person name="Scharfe M."/>
            <person name="Grimm M."/>
            <person name="Lohnert T.H."/>
            <person name="Dose S."/>
            <person name="de Haan M."/>
            <person name="Maarse A."/>
            <person name="Schafer M."/>
            <person name="Muller-Auer S."/>
            <person name="Gabel C."/>
            <person name="Fuchs M."/>
            <person name="Fartmann B."/>
            <person name="Granderath K."/>
            <person name="Dauner D."/>
            <person name="Herzl A."/>
            <person name="Neumann S."/>
            <person name="Argiriou A."/>
            <person name="Vitale D."/>
            <person name="Liguori R."/>
            <person name="Piravandi E."/>
            <person name="Massenet O."/>
            <person name="Quigley F."/>
            <person name="Clabauld G."/>
            <person name="Mundlein A."/>
            <person name="Felber R."/>
            <person name="Schnabl S."/>
            <person name="Hiller R."/>
            <person name="Schmidt W."/>
            <person name="Lecharny A."/>
            <person name="Aubourg S."/>
            <person name="Chefdor F."/>
            <person name="Cooke R."/>
            <person name="Berger C."/>
            <person name="Montfort A."/>
            <person name="Casacuberta E."/>
            <person name="Gibbons T."/>
            <person name="Weber N."/>
            <person name="Vandenbol M."/>
            <person name="Bargues M."/>
            <person name="Terol J."/>
            <person name="Torres A."/>
            <person name="Perez-Perez A."/>
            <person name="Purnelle B."/>
            <person name="Bent E."/>
            <person name="Johnson S."/>
            <person name="Tacon D."/>
            <person name="Jesse T."/>
            <person name="Heijnen L."/>
            <person name="Schwarz S."/>
            <person name="Scholler P."/>
            <person name="Heber S."/>
            <person name="Francs P."/>
            <person name="Bielke C."/>
            <person name="Frishman D."/>
            <person name="Haase D."/>
            <person name="Lemcke K."/>
            <person name="Mewes H.W."/>
            <person name="Stocker S."/>
            <person name="Zaccaria P."/>
            <person name="Bevan M."/>
            <person name="Wilson R.K."/>
            <person name="de la Bastide M."/>
            <person name="Habermann K."/>
            <person name="Parnell L."/>
            <person name="Dedhia N."/>
            <person name="Gnoj L."/>
            <person name="Schutz K."/>
            <person name="Huang E."/>
            <person name="Spiegel L."/>
            <person name="Sehkon M."/>
            <person name="Murray J."/>
            <person name="Sheet P."/>
            <person name="Cordes M."/>
            <person name="Abu-Threideh J."/>
            <person name="Stoneking T."/>
            <person name="Kalicki J."/>
            <person name="Graves T."/>
            <person name="Harmon G."/>
            <person name="Edwards J."/>
            <person name="Latreille P."/>
            <person name="Courtney L."/>
            <person name="Cloud J."/>
            <person name="Abbott A."/>
            <person name="Scott K."/>
            <person name="Johnson D."/>
            <person name="Minx P."/>
            <person name="Bentley D."/>
            <person name="Fulton B."/>
            <person name="Miller N."/>
            <person name="Greco T."/>
            <person name="Kemp K."/>
            <person name="Kramer J."/>
            <person name="Fulton L."/>
            <person name="Mardis E."/>
            <person name="Dante M."/>
            <person name="Pepin K."/>
            <person name="Hillier L."/>
            <person name="Nelson J."/>
            <person name="Spieth J."/>
            <person name="Ryan E."/>
            <person name="Andrews S."/>
            <person name="Geisel C."/>
            <person name="Layman D."/>
            <person name="Du H."/>
            <person name="Ali J."/>
            <person name="Berghoff A."/>
            <person name="Jones K."/>
            <person name="Drone K."/>
            <person name="Cotton M."/>
            <person name="Joshu C."/>
            <person name="Antonoiu B."/>
            <person name="Zidanic M."/>
            <person name="Strong C."/>
            <person name="Sun H."/>
            <person name="Lamar B."/>
            <person name="Yordan C."/>
            <person name="Ma P."/>
            <person name="Zhong J."/>
            <person name="Preston R."/>
            <person name="Vil D."/>
            <person name="Shekher M."/>
            <person name="Matero A."/>
            <person name="Shah R."/>
            <person name="Swaby I.K."/>
            <person name="O'Shaughnessy A."/>
            <person name="Rodriguez M."/>
            <person name="Hoffmann J."/>
            <person name="Till S."/>
            <person name="Granat S."/>
            <person name="Shohdy N."/>
            <person name="Hasegawa A."/>
            <person name="Hameed A."/>
            <person name="Lodhi M."/>
            <person name="Johnson A."/>
            <person name="Chen E."/>
            <person name="Marra M."/>
            <person name="Martienssen R."/>
            <person name="McCombie W.R."/>
        </authorList>
    </citation>
    <scope>NUCLEOTIDE SEQUENCE [LARGE SCALE GENOMIC DNA]</scope>
    <source>
        <strain>cv. Columbia</strain>
    </source>
</reference>
<reference evidence="8" key="3">
    <citation type="submission" date="2000-03" db="EMBL/GenBank/DDBJ databases">
        <authorList>
            <person name="Hilbert H."/>
            <person name="Braun M."/>
            <person name="Holzer E."/>
            <person name="Brandt A."/>
            <person name="Duesterhoeft A."/>
            <person name="Mewes H.W."/>
            <person name="Lemcke K."/>
            <person name="Mayer K.F.X."/>
        </authorList>
    </citation>
    <scope>NUCLEOTIDE SEQUENCE</scope>
</reference>
<organism evidence="7">
    <name type="scientific">Arabidopsis thaliana</name>
    <name type="common">Mouse-ear cress</name>
    <dbReference type="NCBI Taxonomy" id="3702"/>
    <lineage>
        <taxon>Eukaryota</taxon>
        <taxon>Viridiplantae</taxon>
        <taxon>Streptophyta</taxon>
        <taxon>Embryophyta</taxon>
        <taxon>Tracheophyta</taxon>
        <taxon>Spermatophyta</taxon>
        <taxon>Magnoliopsida</taxon>
        <taxon>eudicotyledons</taxon>
        <taxon>Gunneridae</taxon>
        <taxon>Pentapetalae</taxon>
        <taxon>rosids</taxon>
        <taxon>malvids</taxon>
        <taxon>Brassicales</taxon>
        <taxon>Brassicaceae</taxon>
        <taxon>Camelineae</taxon>
        <taxon>Arabidopsis</taxon>
    </lineage>
</organism>
<gene>
    <name evidence="7" type="ordered locus">At4g28900</name>
</gene>
<dbReference type="InterPro" id="IPR057670">
    <property type="entry name" value="SH3_retrovirus"/>
</dbReference>
<dbReference type="Pfam" id="PF22936">
    <property type="entry name" value="Pol_BBD"/>
    <property type="match status" value="1"/>
</dbReference>
<proteinExistence type="predicted"/>
<name>Q9SV56_ARATH</name>
<dbReference type="Pfam" id="PF14223">
    <property type="entry name" value="Retrotran_gag_2"/>
    <property type="match status" value="1"/>
</dbReference>
<feature type="region of interest" description="Disordered" evidence="5">
    <location>
        <begin position="784"/>
        <end position="859"/>
    </location>
</feature>
<evidence type="ECO:0000256" key="2">
    <source>
        <dbReference type="ARBA" id="ARBA00022723"/>
    </source>
</evidence>
<dbReference type="PROSITE" id="PS50994">
    <property type="entry name" value="INTEGRASE"/>
    <property type="match status" value="1"/>
</dbReference>
<dbReference type="Gene3D" id="3.30.420.10">
    <property type="entry name" value="Ribonuclease H-like superfamily/Ribonuclease H"/>
    <property type="match status" value="1"/>
</dbReference>
<protein>
    <submittedName>
        <fullName evidence="7">Uncharacterized protein AT4g28900</fullName>
    </submittedName>
</protein>
<dbReference type="Pfam" id="PF13976">
    <property type="entry name" value="gag_pre-integrs"/>
    <property type="match status" value="1"/>
</dbReference>
<dbReference type="Pfam" id="PF00665">
    <property type="entry name" value="rve"/>
    <property type="match status" value="1"/>
</dbReference>
<dbReference type="PANTHER" id="PTHR42648:SF26">
    <property type="entry name" value="INTEGRASE CATALYTIC DOMAIN-CONTAINING PROTEIN"/>
    <property type="match status" value="1"/>
</dbReference>
<evidence type="ECO:0000259" key="6">
    <source>
        <dbReference type="PROSITE" id="PS50994"/>
    </source>
</evidence>
<evidence type="ECO:0000256" key="5">
    <source>
        <dbReference type="SAM" id="MobiDB-lite"/>
    </source>
</evidence>
<keyword evidence="4" id="KW-0378">Hydrolase</keyword>
<sequence length="1415" mass="158133">MADNSDSSSALCFSHYVTLKLSTANYLLWKIQFETWLNNQRLLGFVTGANPCPNATRSIRNGDQVTEATNPDFLTWVQNDQKIMGWLLGSLSEDALRSVYGLHTSREVWFSLAKKYNRVSASRKSDLQRRLNPVSKNEKSMLEYLNCVKQICDQLDSIGCPVPENEKIFGVLNGLGQEYMLVSTMIKGSMDTYPMSFEDVVFKLINFDDKLQNGQSGGNRGRNNYTTKGRGFPQQISSGSPSDSGTRPTCQICNKYGHSAYKCWKRFDHAFQSEDFSKAFAAMRVSDQKSNPWVTDSGATSHITNSTSQLQSAQPYSGEDSVIVGNSDFLPITHIGSAVLTSNQGNLPLRDVLVCPNITKSLLSVSKLTSDYPCVIEFDSDGVIVKDKLTKQLLTKGTRHNDLYLLENPKFMACYSSRQQATSDEVWHMRLGHPNQDVLQQLLRNKAIVISKTSHSLCDACQMGKICKLPFASSDFVSSRLLERVHCDLWGPAPVVSSQGFRYYVIFIDNYSRFTWFYPLRLKSDFFSVFLTFQKMVENQCQQKIASFQCDGGGEFISNQFVSHLAECGIRQLISCPYTPQQNGIAERKHRHITELGSSMMFQGKVPQFLWVEAFYTSNFLCNLLPSSVLKDQKSPYEVLMGKAPVYTSLRVFGCACYPNLRPYASNKFDPKSLLCVFTGYNEKYKGYKCFHPPTGKIYINRHVLFDESKFLFSDIYSDKVSGTNSTLVSAWQSNFLPKSIPATPEVLDISNTAASFSDEQGEFSGAVGGGGCGCTADLDSVPIGNSLPSSPVTQQNSPQPETPISSAGSGNDAEDSELSENSENSESSVFSEATTETEAADNTNDQSHPMITRSKSGIFKPNPKYAMFTVKSNYPVPKTVKTALKDPGWTDAMGEEYDSFEETHTWDLVPPDSFITPLGCRWVFKTKLKADGTLDRLKARLVAKGYEQEEGVDYMETYSPVVRTATVRTILHVATINKWEIKQLDVKNAFLHGDLKETVYMYQPPGFENQDRPDYVCKLNKAIYGLKQAPRAWFDKFSTFLLEFGFICTYSDPSLFVFLKGRDLMFLLLYMDDMLLTGNNKKYAMDLLVAAGMADCAPMPTPLPLQLDKVPGQQESFADPTYFRSLAVNLVCQKMHSPTVADFNLLKRVLRYLKGKVQMGLNLHNNTDITLRAYSDSDWANCKETRRSVGGFCTFLGTNIISWSAKRHPTVSRSSTEAEYRTLSIAATEVKWISSLLREIGIYQPAPPELYCDNLSAVYLTANPAMHNRSKAFDVDFHYVRERVALGALVVKHVPASHQLADIFTKSLPQRPFFDLRYKLGVVLPPTPSLRGCVNQREPPLQSEALLSANGPATLNNTLGLSQSVKPINLKSSLPCNGNKIPQFPAHQRTGFTANHLSLHNKFDPLCSSVVMCS</sequence>
<feature type="compositionally biased region" description="Polar residues" evidence="5">
    <location>
        <begin position="234"/>
        <end position="247"/>
    </location>
</feature>
<dbReference type="GO" id="GO:0004190">
    <property type="term" value="F:aspartic-type endopeptidase activity"/>
    <property type="evidence" value="ECO:0007669"/>
    <property type="project" value="UniProtKB-KW"/>
</dbReference>
<dbReference type="GO" id="GO:0015074">
    <property type="term" value="P:DNA integration"/>
    <property type="evidence" value="ECO:0007669"/>
    <property type="project" value="InterPro"/>
</dbReference>
<dbReference type="EMBL" id="AL078469">
    <property type="protein sequence ID" value="CAB43904.1"/>
    <property type="molecule type" value="Genomic_DNA"/>
</dbReference>
<dbReference type="GO" id="GO:0006508">
    <property type="term" value="P:proteolysis"/>
    <property type="evidence" value="ECO:0007669"/>
    <property type="project" value="UniProtKB-KW"/>
</dbReference>
<evidence type="ECO:0000256" key="4">
    <source>
        <dbReference type="ARBA" id="ARBA00022801"/>
    </source>
</evidence>
<dbReference type="InterPro" id="IPR025724">
    <property type="entry name" value="GAG-pre-integrase_dom"/>
</dbReference>
<evidence type="ECO:0000256" key="3">
    <source>
        <dbReference type="ARBA" id="ARBA00022750"/>
    </source>
</evidence>
<dbReference type="InterPro" id="IPR012337">
    <property type="entry name" value="RNaseH-like_sf"/>
</dbReference>
<reference evidence="7" key="4">
    <citation type="submission" date="2000-03" db="EMBL/GenBank/DDBJ databases">
        <authorList>
            <person name="EU Arabidopsis sequencing project"/>
        </authorList>
    </citation>
    <scope>NUCLEOTIDE SEQUENCE</scope>
</reference>
<feature type="compositionally biased region" description="Polar residues" evidence="5">
    <location>
        <begin position="842"/>
        <end position="856"/>
    </location>
</feature>
<dbReference type="PANTHER" id="PTHR42648">
    <property type="entry name" value="TRANSPOSASE, PUTATIVE-RELATED"/>
    <property type="match status" value="1"/>
</dbReference>
<accession>Q9SV56</accession>
<feature type="compositionally biased region" description="Polar residues" evidence="5">
    <location>
        <begin position="787"/>
        <end position="810"/>
    </location>
</feature>
<dbReference type="InterPro" id="IPR001584">
    <property type="entry name" value="Integrase_cat-core"/>
</dbReference>
<dbReference type="GO" id="GO:0003676">
    <property type="term" value="F:nucleic acid binding"/>
    <property type="evidence" value="ECO:0007669"/>
    <property type="project" value="InterPro"/>
</dbReference>
<keyword evidence="3" id="KW-0064">Aspartyl protease</keyword>
<dbReference type="InterPro" id="IPR013103">
    <property type="entry name" value="RVT_2"/>
</dbReference>
<dbReference type="GO" id="GO:0046872">
    <property type="term" value="F:metal ion binding"/>
    <property type="evidence" value="ECO:0007669"/>
    <property type="project" value="UniProtKB-KW"/>
</dbReference>
<dbReference type="SUPFAM" id="SSF53098">
    <property type="entry name" value="Ribonuclease H-like"/>
    <property type="match status" value="1"/>
</dbReference>
<dbReference type="CDD" id="cd09272">
    <property type="entry name" value="RNase_HI_RT_Ty1"/>
    <property type="match status" value="1"/>
</dbReference>
<dbReference type="InterPro" id="IPR039537">
    <property type="entry name" value="Retrotran_Ty1/copia-like"/>
</dbReference>
<evidence type="ECO:0000256" key="1">
    <source>
        <dbReference type="ARBA" id="ARBA00022670"/>
    </source>
</evidence>